<dbReference type="AlphaFoldDB" id="A0A3B1D4J0"/>
<evidence type="ECO:0000313" key="1">
    <source>
        <dbReference type="EMBL" id="VAX35652.1"/>
    </source>
</evidence>
<gene>
    <name evidence="1" type="ORF">MNBD_UNCLBAC01-284</name>
</gene>
<name>A0A3B1D4J0_9ZZZZ</name>
<proteinExistence type="predicted"/>
<sequence>CVLIGGFAVNYYRVTRQTADKALA</sequence>
<dbReference type="EMBL" id="UOGJ01000068">
    <property type="protein sequence ID" value="VAX35652.1"/>
    <property type="molecule type" value="Genomic_DNA"/>
</dbReference>
<protein>
    <submittedName>
        <fullName evidence="1">Uncharacterized protein</fullName>
    </submittedName>
</protein>
<feature type="non-terminal residue" evidence="1">
    <location>
        <position position="1"/>
    </location>
</feature>
<reference evidence="1" key="1">
    <citation type="submission" date="2018-06" db="EMBL/GenBank/DDBJ databases">
        <authorList>
            <person name="Zhirakovskaya E."/>
        </authorList>
    </citation>
    <scope>NUCLEOTIDE SEQUENCE</scope>
</reference>
<accession>A0A3B1D4J0</accession>
<organism evidence="1">
    <name type="scientific">hydrothermal vent metagenome</name>
    <dbReference type="NCBI Taxonomy" id="652676"/>
    <lineage>
        <taxon>unclassified sequences</taxon>
        <taxon>metagenomes</taxon>
        <taxon>ecological metagenomes</taxon>
    </lineage>
</organism>